<protein>
    <submittedName>
        <fullName evidence="1">Uncharacterized protein</fullName>
    </submittedName>
</protein>
<feature type="non-terminal residue" evidence="1">
    <location>
        <position position="1"/>
    </location>
</feature>
<evidence type="ECO:0000313" key="2">
    <source>
        <dbReference type="Proteomes" id="UP001054837"/>
    </source>
</evidence>
<keyword evidence="2" id="KW-1185">Reference proteome</keyword>
<dbReference type="AlphaFoldDB" id="A0AAV4NXT7"/>
<dbReference type="EMBL" id="BPLQ01002148">
    <property type="protein sequence ID" value="GIX89224.1"/>
    <property type="molecule type" value="Genomic_DNA"/>
</dbReference>
<gene>
    <name evidence="1" type="ORF">CDAR_193201</name>
</gene>
<reference evidence="1 2" key="1">
    <citation type="submission" date="2021-06" db="EMBL/GenBank/DDBJ databases">
        <title>Caerostris darwini draft genome.</title>
        <authorList>
            <person name="Kono N."/>
            <person name="Arakawa K."/>
        </authorList>
    </citation>
    <scope>NUCLEOTIDE SEQUENCE [LARGE SCALE GENOMIC DNA]</scope>
</reference>
<accession>A0AAV4NXT7</accession>
<comment type="caution">
    <text evidence="1">The sequence shown here is derived from an EMBL/GenBank/DDBJ whole genome shotgun (WGS) entry which is preliminary data.</text>
</comment>
<sequence length="48" mass="5387">EVVVQAVVMHYRTVKLAQLIDFGDIIGIYVNVGRSKEELLCYSASVLF</sequence>
<evidence type="ECO:0000313" key="1">
    <source>
        <dbReference type="EMBL" id="GIX89224.1"/>
    </source>
</evidence>
<proteinExistence type="predicted"/>
<organism evidence="1 2">
    <name type="scientific">Caerostris darwini</name>
    <dbReference type="NCBI Taxonomy" id="1538125"/>
    <lineage>
        <taxon>Eukaryota</taxon>
        <taxon>Metazoa</taxon>
        <taxon>Ecdysozoa</taxon>
        <taxon>Arthropoda</taxon>
        <taxon>Chelicerata</taxon>
        <taxon>Arachnida</taxon>
        <taxon>Araneae</taxon>
        <taxon>Araneomorphae</taxon>
        <taxon>Entelegynae</taxon>
        <taxon>Araneoidea</taxon>
        <taxon>Araneidae</taxon>
        <taxon>Caerostris</taxon>
    </lineage>
</organism>
<name>A0AAV4NXT7_9ARAC</name>
<dbReference type="Proteomes" id="UP001054837">
    <property type="component" value="Unassembled WGS sequence"/>
</dbReference>